<sequence length="116" mass="13397">MAEKFATHQMHMQAQLQHIVKAQHAPAQQPRMFVTSFEHGSNTFGDYLKARGKSMRMGSLYELMERKPMPIPQQQAWTFCPPQDFGLKMPKMKDMDWPGFPRFSDNEIYAGVGADF</sequence>
<dbReference type="Proteomes" id="UP001157938">
    <property type="component" value="Unassembled WGS sequence"/>
</dbReference>
<dbReference type="EMBL" id="CAKLBC010001179">
    <property type="protein sequence ID" value="CAH0489682.1"/>
    <property type="molecule type" value="Genomic_DNA"/>
</dbReference>
<evidence type="ECO:0000313" key="5">
    <source>
        <dbReference type="Proteomes" id="UP001159659"/>
    </source>
</evidence>
<evidence type="ECO:0000313" key="2">
    <source>
        <dbReference type="EMBL" id="CAI5716425.1"/>
    </source>
</evidence>
<evidence type="ECO:0000313" key="1">
    <source>
        <dbReference type="EMBL" id="CAH0489682.1"/>
    </source>
</evidence>
<protein>
    <submittedName>
        <fullName evidence="2">Uncharacterized protein</fullName>
    </submittedName>
</protein>
<keyword evidence="4" id="KW-1185">Reference proteome</keyword>
<dbReference type="Proteomes" id="UP001159659">
    <property type="component" value="Unassembled WGS sequence"/>
</dbReference>
<organism evidence="2 5">
    <name type="scientific">Peronospora farinosa</name>
    <dbReference type="NCBI Taxonomy" id="134698"/>
    <lineage>
        <taxon>Eukaryota</taxon>
        <taxon>Sar</taxon>
        <taxon>Stramenopiles</taxon>
        <taxon>Oomycota</taxon>
        <taxon>Peronosporomycetes</taxon>
        <taxon>Peronosporales</taxon>
        <taxon>Peronosporaceae</taxon>
        <taxon>Peronospora</taxon>
    </lineage>
</organism>
<name>A0AAV0T870_9STRA</name>
<proteinExistence type="predicted"/>
<gene>
    <name evidence="1" type="ORF">PFR001_LOCUS5079</name>
    <name evidence="2" type="ORF">PFR002_LOCUS3272</name>
    <name evidence="3" type="ORF">PFR002_LOCUS3456</name>
</gene>
<reference evidence="1 4" key="1">
    <citation type="submission" date="2021-11" db="EMBL/GenBank/DDBJ databases">
        <authorList>
            <person name="Islam A."/>
            <person name="Islam S."/>
            <person name="Flora M.S."/>
            <person name="Rahman M."/>
            <person name="Ziaur R.M."/>
            <person name="Epstein J.H."/>
            <person name="Hassan M."/>
            <person name="Klassen M."/>
            <person name="Woodard K."/>
            <person name="Webb A."/>
            <person name="Webby R.J."/>
            <person name="El Zowalaty M.E."/>
        </authorList>
    </citation>
    <scope>NUCLEOTIDE SEQUENCE [LARGE SCALE GENOMIC DNA]</scope>
    <source>
        <strain evidence="1">Pf1</strain>
    </source>
</reference>
<evidence type="ECO:0000313" key="3">
    <source>
        <dbReference type="EMBL" id="CAI5717451.1"/>
    </source>
</evidence>
<evidence type="ECO:0000313" key="4">
    <source>
        <dbReference type="Proteomes" id="UP001157938"/>
    </source>
</evidence>
<dbReference type="AlphaFoldDB" id="A0AAV0T870"/>
<dbReference type="EMBL" id="CANTFK010000538">
    <property type="protein sequence ID" value="CAI5717451.1"/>
    <property type="molecule type" value="Genomic_DNA"/>
</dbReference>
<reference evidence="2" key="2">
    <citation type="submission" date="2022-12" db="EMBL/GenBank/DDBJ databases">
        <authorList>
            <person name="Webb A."/>
        </authorList>
    </citation>
    <scope>NUCLEOTIDE SEQUENCE</scope>
    <source>
        <strain evidence="2">Pf2</strain>
    </source>
</reference>
<accession>A0AAV0T870</accession>
<dbReference type="EMBL" id="CANTFK010000417">
    <property type="protein sequence ID" value="CAI5716425.1"/>
    <property type="molecule type" value="Genomic_DNA"/>
</dbReference>
<comment type="caution">
    <text evidence="2">The sequence shown here is derived from an EMBL/GenBank/DDBJ whole genome shotgun (WGS) entry which is preliminary data.</text>
</comment>